<evidence type="ECO:0000313" key="3">
    <source>
        <dbReference type="EMBL" id="RZS71756.1"/>
    </source>
</evidence>
<feature type="signal peptide" evidence="1">
    <location>
        <begin position="1"/>
        <end position="21"/>
    </location>
</feature>
<keyword evidence="1" id="KW-0732">Signal</keyword>
<dbReference type="Proteomes" id="UP000293874">
    <property type="component" value="Unassembled WGS sequence"/>
</dbReference>
<evidence type="ECO:0000256" key="1">
    <source>
        <dbReference type="SAM" id="SignalP"/>
    </source>
</evidence>
<feature type="chain" id="PRO_5020899099" evidence="1">
    <location>
        <begin position="22"/>
        <end position="179"/>
    </location>
</feature>
<proteinExistence type="predicted"/>
<dbReference type="EMBL" id="SGXA01000002">
    <property type="protein sequence ID" value="RZS71756.1"/>
    <property type="molecule type" value="Genomic_DNA"/>
</dbReference>
<dbReference type="RefSeq" id="WP_130542232.1">
    <property type="nucleotide sequence ID" value="NZ_CP042431.1"/>
</dbReference>
<accession>A0A4Q7MSG5</accession>
<dbReference type="NCBIfam" id="TIGR04183">
    <property type="entry name" value="Por_Secre_tail"/>
    <property type="match status" value="1"/>
</dbReference>
<dbReference type="AlphaFoldDB" id="A0A4Q7MSG5"/>
<gene>
    <name evidence="3" type="ORF">EV199_3666</name>
</gene>
<sequence length="179" mass="19961">MKPLVLSAVMAAACVSASGQALPSIDPDVINVAGGTFKKGYYSLDFSIGEATLINTMKSPGNNFFLTNGFLQPYIIGFNIPVENPHFSEDEVRIYPNPTFGPFELNIFTEQHGKVKIYLVDRLGKILYTKENQTFGFGYRDRIDLSRYPNGVYTLKVELFPDDGSRSKKGTYKIIKVGR</sequence>
<evidence type="ECO:0000313" key="4">
    <source>
        <dbReference type="Proteomes" id="UP000293874"/>
    </source>
</evidence>
<dbReference type="OrthoDB" id="5485925at2"/>
<comment type="caution">
    <text evidence="3">The sequence shown here is derived from an EMBL/GenBank/DDBJ whole genome shotgun (WGS) entry which is preliminary data.</text>
</comment>
<dbReference type="InterPro" id="IPR026444">
    <property type="entry name" value="Secre_tail"/>
</dbReference>
<dbReference type="Pfam" id="PF18962">
    <property type="entry name" value="Por_Secre_tail"/>
    <property type="match status" value="1"/>
</dbReference>
<feature type="domain" description="Secretion system C-terminal sorting" evidence="2">
    <location>
        <begin position="94"/>
        <end position="158"/>
    </location>
</feature>
<evidence type="ECO:0000259" key="2">
    <source>
        <dbReference type="Pfam" id="PF18962"/>
    </source>
</evidence>
<organism evidence="3 4">
    <name type="scientific">Pseudobacter ginsenosidimutans</name>
    <dbReference type="NCBI Taxonomy" id="661488"/>
    <lineage>
        <taxon>Bacteria</taxon>
        <taxon>Pseudomonadati</taxon>
        <taxon>Bacteroidota</taxon>
        <taxon>Chitinophagia</taxon>
        <taxon>Chitinophagales</taxon>
        <taxon>Chitinophagaceae</taxon>
        <taxon>Pseudobacter</taxon>
    </lineage>
</organism>
<reference evidence="3 4" key="1">
    <citation type="submission" date="2019-02" db="EMBL/GenBank/DDBJ databases">
        <title>Genomic Encyclopedia of Type Strains, Phase IV (KMG-IV): sequencing the most valuable type-strain genomes for metagenomic binning, comparative biology and taxonomic classification.</title>
        <authorList>
            <person name="Goeker M."/>
        </authorList>
    </citation>
    <scope>NUCLEOTIDE SEQUENCE [LARGE SCALE GENOMIC DNA]</scope>
    <source>
        <strain evidence="3 4">DSM 18116</strain>
    </source>
</reference>
<keyword evidence="4" id="KW-1185">Reference proteome</keyword>
<protein>
    <submittedName>
        <fullName evidence="3">Putative secreted protein (Por secretion system target)</fullName>
    </submittedName>
</protein>
<name>A0A4Q7MSG5_9BACT</name>